<dbReference type="Pfam" id="PF00571">
    <property type="entry name" value="CBS"/>
    <property type="match status" value="1"/>
</dbReference>
<dbReference type="PROSITE" id="PS51371">
    <property type="entry name" value="CBS"/>
    <property type="match status" value="1"/>
</dbReference>
<dbReference type="Gene3D" id="3.10.580.10">
    <property type="entry name" value="CBS-domain"/>
    <property type="match status" value="1"/>
</dbReference>
<sequence length="489" mass="53242">MDERPEDRLEVRVGPRETPRYRTVDELVVSAPVLGTPDMTVAAAARLMGGCGYVAVPDGPGRFGLVTDRVLRERVLAAGLPGDTPIGAVMARDVRTVPTGTPTATVLEELVQYRLDQLLVVDPAGNLRGAVDPQDFLAAPSGAGVVLARQVERAETLGQVAALGERLPRLLADLVRQRRDPSETTAVYATALDAVQRRVLALVLEAHPRLSAEEFTWMVLGSNARREPTLGSDIDSAVVFADSVPQARRAAYREAFGEVADALRAAGLRVDGHGATPTNPRFARSRAEWRAAARQWLRSPLDDQGMLMASLLLDGRSVHGRTEPVVHEVFADVRDHPATLRFLIRESLTAKARLVSVRDVLAGRGGTFDLKAHALRPVVEIARWAALSVRSPELSTRARLAAASGTMLLPAEQADVLVEVFDVLQHTRLRVQLAQWDKGEPVSDVVRMRRLPPLDRSRIAQSVREIGTVQTRLANLLQYTPAEEWAASP</sequence>
<dbReference type="RefSeq" id="WP_345425705.1">
    <property type="nucleotide sequence ID" value="NZ_BAABGT010000097.1"/>
</dbReference>
<dbReference type="InterPro" id="IPR005105">
    <property type="entry name" value="GlnD_Uridyltrans_N"/>
</dbReference>
<accession>A0ABP8S1P8</accession>
<dbReference type="Pfam" id="PF10335">
    <property type="entry name" value="DUF294_C"/>
    <property type="match status" value="1"/>
</dbReference>
<dbReference type="InterPro" id="IPR000644">
    <property type="entry name" value="CBS_dom"/>
</dbReference>
<dbReference type="EMBL" id="BAABGT010000097">
    <property type="protein sequence ID" value="GAA4556422.1"/>
    <property type="molecule type" value="Genomic_DNA"/>
</dbReference>
<dbReference type="CDD" id="cd05401">
    <property type="entry name" value="NT_GlnE_GlnD_like"/>
    <property type="match status" value="1"/>
</dbReference>
<proteinExistence type="predicted"/>
<evidence type="ECO:0000313" key="3">
    <source>
        <dbReference type="EMBL" id="GAA4556422.1"/>
    </source>
</evidence>
<keyword evidence="4" id="KW-1185">Reference proteome</keyword>
<feature type="domain" description="CBS" evidence="2">
    <location>
        <begin position="90"/>
        <end position="147"/>
    </location>
</feature>
<evidence type="ECO:0000256" key="1">
    <source>
        <dbReference type="PROSITE-ProRule" id="PRU00703"/>
    </source>
</evidence>
<protein>
    <recommendedName>
        <fullName evidence="2">CBS domain-containing protein</fullName>
    </recommendedName>
</protein>
<organism evidence="3 4">
    <name type="scientific">Pseudonocardia xishanensis</name>
    <dbReference type="NCBI Taxonomy" id="630995"/>
    <lineage>
        <taxon>Bacteria</taxon>
        <taxon>Bacillati</taxon>
        <taxon>Actinomycetota</taxon>
        <taxon>Actinomycetes</taxon>
        <taxon>Pseudonocardiales</taxon>
        <taxon>Pseudonocardiaceae</taxon>
        <taxon>Pseudonocardia</taxon>
    </lineage>
</organism>
<dbReference type="InterPro" id="IPR018821">
    <property type="entry name" value="DUF294_put_nucleoTrafse_sb-bd"/>
</dbReference>
<gene>
    <name evidence="3" type="ORF">GCM10023175_58570</name>
</gene>
<dbReference type="InterPro" id="IPR046342">
    <property type="entry name" value="CBS_dom_sf"/>
</dbReference>
<dbReference type="SMART" id="SM00116">
    <property type="entry name" value="CBS"/>
    <property type="match status" value="1"/>
</dbReference>
<reference evidence="4" key="1">
    <citation type="journal article" date="2019" name="Int. J. Syst. Evol. Microbiol.">
        <title>The Global Catalogue of Microorganisms (GCM) 10K type strain sequencing project: providing services to taxonomists for standard genome sequencing and annotation.</title>
        <authorList>
            <consortium name="The Broad Institute Genomics Platform"/>
            <consortium name="The Broad Institute Genome Sequencing Center for Infectious Disease"/>
            <person name="Wu L."/>
            <person name="Ma J."/>
        </authorList>
    </citation>
    <scope>NUCLEOTIDE SEQUENCE [LARGE SCALE GENOMIC DNA]</scope>
    <source>
        <strain evidence="4">JCM 17906</strain>
    </source>
</reference>
<comment type="caution">
    <text evidence="3">The sequence shown here is derived from an EMBL/GenBank/DDBJ whole genome shotgun (WGS) entry which is preliminary data.</text>
</comment>
<keyword evidence="1" id="KW-0129">CBS domain</keyword>
<dbReference type="SUPFAM" id="SSF54631">
    <property type="entry name" value="CBS-domain pair"/>
    <property type="match status" value="1"/>
</dbReference>
<dbReference type="Pfam" id="PF03445">
    <property type="entry name" value="DUF294"/>
    <property type="match status" value="1"/>
</dbReference>
<evidence type="ECO:0000313" key="4">
    <source>
        <dbReference type="Proteomes" id="UP001501598"/>
    </source>
</evidence>
<dbReference type="Proteomes" id="UP001501598">
    <property type="component" value="Unassembled WGS sequence"/>
</dbReference>
<name>A0ABP8S1P8_9PSEU</name>
<evidence type="ECO:0000259" key="2">
    <source>
        <dbReference type="PROSITE" id="PS51371"/>
    </source>
</evidence>